<gene>
    <name evidence="7" type="ORF">SAMN04488063_1715</name>
</gene>
<organism evidence="7 8">
    <name type="scientific">Halopelagius inordinatus</name>
    <dbReference type="NCBI Taxonomy" id="553467"/>
    <lineage>
        <taxon>Archaea</taxon>
        <taxon>Methanobacteriati</taxon>
        <taxon>Methanobacteriota</taxon>
        <taxon>Stenosarchaea group</taxon>
        <taxon>Halobacteria</taxon>
        <taxon>Halobacteriales</taxon>
        <taxon>Haloferacaceae</taxon>
    </lineage>
</organism>
<feature type="transmembrane region" description="Helical" evidence="5">
    <location>
        <begin position="123"/>
        <end position="156"/>
    </location>
</feature>
<evidence type="ECO:0000256" key="1">
    <source>
        <dbReference type="ARBA" id="ARBA00004141"/>
    </source>
</evidence>
<accession>A0A1I2QYS1</accession>
<evidence type="ECO:0000256" key="4">
    <source>
        <dbReference type="ARBA" id="ARBA00023136"/>
    </source>
</evidence>
<dbReference type="OrthoDB" id="313310at2157"/>
<keyword evidence="8" id="KW-1185">Reference proteome</keyword>
<dbReference type="InterPro" id="IPR006977">
    <property type="entry name" value="Yip1_dom"/>
</dbReference>
<name>A0A1I2QYS1_9EURY</name>
<dbReference type="EMBL" id="FOOQ01000002">
    <property type="protein sequence ID" value="SFG33432.1"/>
    <property type="molecule type" value="Genomic_DNA"/>
</dbReference>
<evidence type="ECO:0000313" key="8">
    <source>
        <dbReference type="Proteomes" id="UP000198876"/>
    </source>
</evidence>
<evidence type="ECO:0000256" key="5">
    <source>
        <dbReference type="SAM" id="Phobius"/>
    </source>
</evidence>
<evidence type="ECO:0000256" key="3">
    <source>
        <dbReference type="ARBA" id="ARBA00022989"/>
    </source>
</evidence>
<dbReference type="Pfam" id="PF04893">
    <property type="entry name" value="Yip1"/>
    <property type="match status" value="1"/>
</dbReference>
<reference evidence="8" key="1">
    <citation type="submission" date="2016-10" db="EMBL/GenBank/DDBJ databases">
        <authorList>
            <person name="Varghese N."/>
            <person name="Submissions S."/>
        </authorList>
    </citation>
    <scope>NUCLEOTIDE SEQUENCE [LARGE SCALE GENOMIC DNA]</scope>
    <source>
        <strain evidence="8">CGMCC 1.7739</strain>
    </source>
</reference>
<sequence>MTTWVQHPEGGRERGPRGIARAWVEVLVRPRRFFRNGVAPGDQAPGLVFAVVVAVAYVCGLFAFVPGRLPSLGGGPAVSAFLGLAVVALLVAPAVLHLTAALQTVLLILLVRDRAGVSETVQVIAYATAPCVFAGVPIPAVRVACAAYGVGLLVLGVAEVHETSLTRAAVAAALPAALLFGYGFGGFDAVDAVARAIGFL</sequence>
<feature type="transmembrane region" description="Helical" evidence="5">
    <location>
        <begin position="44"/>
        <end position="66"/>
    </location>
</feature>
<feature type="transmembrane region" description="Helical" evidence="5">
    <location>
        <begin position="78"/>
        <end position="111"/>
    </location>
</feature>
<evidence type="ECO:0000259" key="6">
    <source>
        <dbReference type="Pfam" id="PF04893"/>
    </source>
</evidence>
<feature type="domain" description="Yip1" evidence="6">
    <location>
        <begin position="25"/>
        <end position="182"/>
    </location>
</feature>
<dbReference type="STRING" id="553467.SAMN04488063_1715"/>
<evidence type="ECO:0000313" key="7">
    <source>
        <dbReference type="EMBL" id="SFG33432.1"/>
    </source>
</evidence>
<keyword evidence="4 5" id="KW-0472">Membrane</keyword>
<evidence type="ECO:0000256" key="2">
    <source>
        <dbReference type="ARBA" id="ARBA00022692"/>
    </source>
</evidence>
<keyword evidence="2 5" id="KW-0812">Transmembrane</keyword>
<dbReference type="Proteomes" id="UP000198876">
    <property type="component" value="Unassembled WGS sequence"/>
</dbReference>
<feature type="transmembrane region" description="Helical" evidence="5">
    <location>
        <begin position="168"/>
        <end position="190"/>
    </location>
</feature>
<proteinExistence type="predicted"/>
<keyword evidence="3 5" id="KW-1133">Transmembrane helix</keyword>
<protein>
    <recommendedName>
        <fullName evidence="6">Yip1 domain-containing protein</fullName>
    </recommendedName>
</protein>
<comment type="subcellular location">
    <subcellularLocation>
        <location evidence="1">Membrane</location>
        <topology evidence="1">Multi-pass membrane protein</topology>
    </subcellularLocation>
</comment>
<dbReference type="AlphaFoldDB" id="A0A1I2QYS1"/>
<dbReference type="GO" id="GO:0016020">
    <property type="term" value="C:membrane"/>
    <property type="evidence" value="ECO:0007669"/>
    <property type="project" value="UniProtKB-SubCell"/>
</dbReference>
<dbReference type="RefSeq" id="WP_092891233.1">
    <property type="nucleotide sequence ID" value="NZ_FOOQ01000002.1"/>
</dbReference>